<dbReference type="Gene3D" id="3.40.50.720">
    <property type="entry name" value="NAD(P)-binding Rossmann-like Domain"/>
    <property type="match status" value="1"/>
</dbReference>
<evidence type="ECO:0000313" key="1">
    <source>
        <dbReference type="EMBL" id="MFC6197344.1"/>
    </source>
</evidence>
<dbReference type="InterPro" id="IPR051468">
    <property type="entry name" value="Fungal_SecMetab_SDRs"/>
</dbReference>
<name>A0ABW1S7Y6_9PROT</name>
<dbReference type="EMBL" id="JBHSSW010000004">
    <property type="protein sequence ID" value="MFC6197344.1"/>
    <property type="molecule type" value="Genomic_DNA"/>
</dbReference>
<dbReference type="SUPFAM" id="SSF51735">
    <property type="entry name" value="NAD(P)-binding Rossmann-fold domains"/>
    <property type="match status" value="1"/>
</dbReference>
<proteinExistence type="predicted"/>
<dbReference type="PANTHER" id="PTHR43544:SF12">
    <property type="entry name" value="NAD(P)-BINDING ROSSMANN-FOLD SUPERFAMILY PROTEIN"/>
    <property type="match status" value="1"/>
</dbReference>
<evidence type="ECO:0000313" key="2">
    <source>
        <dbReference type="Proteomes" id="UP001596303"/>
    </source>
</evidence>
<dbReference type="PRINTS" id="PR00081">
    <property type="entry name" value="GDHRDH"/>
</dbReference>
<comment type="caution">
    <text evidence="1">The sequence shown here is derived from an EMBL/GenBank/DDBJ whole genome shotgun (WGS) entry which is preliminary data.</text>
</comment>
<dbReference type="InterPro" id="IPR002347">
    <property type="entry name" value="SDR_fam"/>
</dbReference>
<dbReference type="InterPro" id="IPR036291">
    <property type="entry name" value="NAD(P)-bd_dom_sf"/>
</dbReference>
<sequence>MFKSLQPSYTAVIVGAFGGIGRAVFDAIKVDPHCEKIFGLSRSSIPAIDYDTPQSLEEAATQISTEVSSIDVLIIATGALTAPNGTPPEKSVSQLTAEAMEEIFRINTIGPAITLKAFTPLLARDRRTLTATLSARVGSIGDNALGGWFSYRASKAALNQITHSAAIEQSRRNDQSVCVALHPGTIETGLSKPYARNRFTHSAEACATNLIQVLDTRTPEQSGGFFDYAGKEICW</sequence>
<dbReference type="PANTHER" id="PTHR43544">
    <property type="entry name" value="SHORT-CHAIN DEHYDROGENASE/REDUCTASE"/>
    <property type="match status" value="1"/>
</dbReference>
<keyword evidence="2" id="KW-1185">Reference proteome</keyword>
<protein>
    <submittedName>
        <fullName evidence="1">SDR family NAD(P)-dependent oxidoreductase</fullName>
    </submittedName>
</protein>
<accession>A0ABW1S7Y6</accession>
<dbReference type="Pfam" id="PF00106">
    <property type="entry name" value="adh_short"/>
    <property type="match status" value="1"/>
</dbReference>
<organism evidence="1 2">
    <name type="scientific">Ponticaulis profundi</name>
    <dbReference type="NCBI Taxonomy" id="2665222"/>
    <lineage>
        <taxon>Bacteria</taxon>
        <taxon>Pseudomonadati</taxon>
        <taxon>Pseudomonadota</taxon>
        <taxon>Alphaproteobacteria</taxon>
        <taxon>Hyphomonadales</taxon>
        <taxon>Hyphomonadaceae</taxon>
        <taxon>Ponticaulis</taxon>
    </lineage>
</organism>
<dbReference type="RefSeq" id="WP_377376083.1">
    <property type="nucleotide sequence ID" value="NZ_JBHSSW010000004.1"/>
</dbReference>
<reference evidence="2" key="1">
    <citation type="journal article" date="2019" name="Int. J. Syst. Evol. Microbiol.">
        <title>The Global Catalogue of Microorganisms (GCM) 10K type strain sequencing project: providing services to taxonomists for standard genome sequencing and annotation.</title>
        <authorList>
            <consortium name="The Broad Institute Genomics Platform"/>
            <consortium name="The Broad Institute Genome Sequencing Center for Infectious Disease"/>
            <person name="Wu L."/>
            <person name="Ma J."/>
        </authorList>
    </citation>
    <scope>NUCLEOTIDE SEQUENCE [LARGE SCALE GENOMIC DNA]</scope>
    <source>
        <strain evidence="2">CGMCC-1.15741</strain>
    </source>
</reference>
<gene>
    <name evidence="1" type="ORF">ACFQDM_04605</name>
</gene>
<dbReference type="Proteomes" id="UP001596303">
    <property type="component" value="Unassembled WGS sequence"/>
</dbReference>